<reference evidence="1 2" key="1">
    <citation type="submission" date="2021-03" db="EMBL/GenBank/DDBJ databases">
        <authorList>
            <person name="Kim M.K."/>
        </authorList>
    </citation>
    <scope>NUCLEOTIDE SEQUENCE [LARGE SCALE GENOMIC DNA]</scope>
    <source>
        <strain evidence="1 2">BT442</strain>
    </source>
</reference>
<keyword evidence="1" id="KW-0436">Ligase</keyword>
<sequence>MLPTEPAPLILTLTLDAASQTYFNRLREQHFPPKINYLAAHLTLFHHLPGHELADISTTLRQLSNAQRPLPLQVTGLRSLGRGVAFLLENEELRALHRQLQAAFAPRLTPQDQQKLQPHVTIQNKVDPAVARQLLAEMQADFTPFEALGTGLHLWEYRGGPWASVAEFGFRG</sequence>
<evidence type="ECO:0000313" key="2">
    <source>
        <dbReference type="Proteomes" id="UP000664369"/>
    </source>
</evidence>
<dbReference type="Proteomes" id="UP000664369">
    <property type="component" value="Unassembled WGS sequence"/>
</dbReference>
<keyword evidence="2" id="KW-1185">Reference proteome</keyword>
<dbReference type="Pfam" id="PF13563">
    <property type="entry name" value="2_5_RNA_ligase2"/>
    <property type="match status" value="1"/>
</dbReference>
<protein>
    <submittedName>
        <fullName evidence="1">2'-5' RNA ligase family protein</fullName>
    </submittedName>
</protein>
<accession>A0ABS3QAC1</accession>
<dbReference type="Gene3D" id="3.90.1140.10">
    <property type="entry name" value="Cyclic phosphodiesterase"/>
    <property type="match status" value="1"/>
</dbReference>
<dbReference type="RefSeq" id="WP_208173692.1">
    <property type="nucleotide sequence ID" value="NZ_JAGETZ010000001.1"/>
</dbReference>
<dbReference type="InterPro" id="IPR009097">
    <property type="entry name" value="Cyclic_Pdiesterase"/>
</dbReference>
<comment type="caution">
    <text evidence="1">The sequence shown here is derived from an EMBL/GenBank/DDBJ whole genome shotgun (WGS) entry which is preliminary data.</text>
</comment>
<proteinExistence type="predicted"/>
<gene>
    <name evidence="1" type="ORF">J4E00_03885</name>
</gene>
<dbReference type="EMBL" id="JAGETZ010000001">
    <property type="protein sequence ID" value="MBO2008177.1"/>
    <property type="molecule type" value="Genomic_DNA"/>
</dbReference>
<organism evidence="1 2">
    <name type="scientific">Hymenobacter negativus</name>
    <dbReference type="NCBI Taxonomy" id="2795026"/>
    <lineage>
        <taxon>Bacteria</taxon>
        <taxon>Pseudomonadati</taxon>
        <taxon>Bacteroidota</taxon>
        <taxon>Cytophagia</taxon>
        <taxon>Cytophagales</taxon>
        <taxon>Hymenobacteraceae</taxon>
        <taxon>Hymenobacter</taxon>
    </lineage>
</organism>
<dbReference type="GO" id="GO:0016874">
    <property type="term" value="F:ligase activity"/>
    <property type="evidence" value="ECO:0007669"/>
    <property type="project" value="UniProtKB-KW"/>
</dbReference>
<dbReference type="SUPFAM" id="SSF55144">
    <property type="entry name" value="LigT-like"/>
    <property type="match status" value="1"/>
</dbReference>
<evidence type="ECO:0000313" key="1">
    <source>
        <dbReference type="EMBL" id="MBO2008177.1"/>
    </source>
</evidence>
<name>A0ABS3QAC1_9BACT</name>